<organism evidence="1 2">
    <name type="scientific">Corchorus olitorius</name>
    <dbReference type="NCBI Taxonomy" id="93759"/>
    <lineage>
        <taxon>Eukaryota</taxon>
        <taxon>Viridiplantae</taxon>
        <taxon>Streptophyta</taxon>
        <taxon>Embryophyta</taxon>
        <taxon>Tracheophyta</taxon>
        <taxon>Spermatophyta</taxon>
        <taxon>Magnoliopsida</taxon>
        <taxon>eudicotyledons</taxon>
        <taxon>Gunneridae</taxon>
        <taxon>Pentapetalae</taxon>
        <taxon>rosids</taxon>
        <taxon>malvids</taxon>
        <taxon>Malvales</taxon>
        <taxon>Malvaceae</taxon>
        <taxon>Grewioideae</taxon>
        <taxon>Apeibeae</taxon>
        <taxon>Corchorus</taxon>
    </lineage>
</organism>
<proteinExistence type="predicted"/>
<sequence>MDTGKKAFKKVYQKKKTVKKNEKLNKQGKENKEEIASKLKKVVDDFAESRMEKYHVESPSVEIPVNHFRNIAHRLRYDEVDKFTLKPAKTFDWENLSQNPIYASLHDKFIKMNWMGIVHVNEKQVSESAVKEFYTGILTDSKGKDL</sequence>
<dbReference type="EMBL" id="AWUE01019626">
    <property type="protein sequence ID" value="OMO72682.1"/>
    <property type="molecule type" value="Genomic_DNA"/>
</dbReference>
<reference evidence="2" key="1">
    <citation type="submission" date="2013-09" db="EMBL/GenBank/DDBJ databases">
        <title>Corchorus olitorius genome sequencing.</title>
        <authorList>
            <person name="Alam M."/>
            <person name="Haque M.S."/>
            <person name="Islam M.S."/>
            <person name="Emdad E.M."/>
            <person name="Islam M.M."/>
            <person name="Ahmed B."/>
            <person name="Halim A."/>
            <person name="Hossen Q.M.M."/>
            <person name="Hossain M.Z."/>
            <person name="Ahmed R."/>
            <person name="Khan M.M."/>
            <person name="Islam R."/>
            <person name="Rashid M.M."/>
            <person name="Khan S.A."/>
            <person name="Rahman M.S."/>
            <person name="Alam M."/>
            <person name="Yahiya A.S."/>
            <person name="Khan M.S."/>
            <person name="Azam M.S."/>
            <person name="Haque T."/>
            <person name="Lashkar M.Z.H."/>
            <person name="Akhand A.I."/>
            <person name="Morshed G."/>
            <person name="Roy S."/>
            <person name="Uddin K.S."/>
            <person name="Rabeya T."/>
            <person name="Hossain A.S."/>
            <person name="Chowdhury A."/>
            <person name="Snigdha A.R."/>
            <person name="Mortoza M.S."/>
            <person name="Matin S.A."/>
            <person name="Hoque S.M.E."/>
            <person name="Islam M.K."/>
            <person name="Roy D.K."/>
            <person name="Haider R."/>
            <person name="Moosa M.M."/>
            <person name="Elias S.M."/>
            <person name="Hasan A.M."/>
            <person name="Jahan S."/>
            <person name="Shafiuddin M."/>
            <person name="Mahmood N."/>
            <person name="Shommy N.S."/>
        </authorList>
    </citation>
    <scope>NUCLEOTIDE SEQUENCE [LARGE SCALE GENOMIC DNA]</scope>
    <source>
        <strain evidence="2">cv. O-4</strain>
    </source>
</reference>
<evidence type="ECO:0000313" key="1">
    <source>
        <dbReference type="EMBL" id="OMO72682.1"/>
    </source>
</evidence>
<dbReference type="Proteomes" id="UP000187203">
    <property type="component" value="Unassembled WGS sequence"/>
</dbReference>
<comment type="caution">
    <text evidence="1">The sequence shown here is derived from an EMBL/GenBank/DDBJ whole genome shotgun (WGS) entry which is preliminary data.</text>
</comment>
<keyword evidence="2" id="KW-1185">Reference proteome</keyword>
<evidence type="ECO:0000313" key="2">
    <source>
        <dbReference type="Proteomes" id="UP000187203"/>
    </source>
</evidence>
<gene>
    <name evidence="1" type="ORF">COLO4_27506</name>
</gene>
<dbReference type="AlphaFoldDB" id="A0A1R3HQX3"/>
<accession>A0A1R3HQX3</accession>
<protein>
    <submittedName>
        <fullName evidence="1">Vacuolar protein sorting-associated protein 54</fullName>
    </submittedName>
</protein>
<name>A0A1R3HQX3_9ROSI</name>